<reference evidence="1 2" key="1">
    <citation type="submission" date="2018-08" db="EMBL/GenBank/DDBJ databases">
        <title>A genome reference for cultivated species of the human gut microbiota.</title>
        <authorList>
            <person name="Zou Y."/>
            <person name="Xue W."/>
            <person name="Luo G."/>
        </authorList>
    </citation>
    <scope>NUCLEOTIDE SEQUENCE [LARGE SCALE GENOMIC DNA]</scope>
    <source>
        <strain evidence="1 2">OM07-13</strain>
    </source>
</reference>
<dbReference type="EMBL" id="QSTP01000001">
    <property type="protein sequence ID" value="RGM75614.1"/>
    <property type="molecule type" value="Genomic_DNA"/>
</dbReference>
<sequence>MAKYYGDIPCVKINNKIHITINATTCLCGKSYIYGKPVNRNDLSSSNIIWRELDAVSCEICKKKYR</sequence>
<dbReference type="AlphaFoldDB" id="A0A3E4YMZ1"/>
<comment type="caution">
    <text evidence="1">The sequence shown here is derived from an EMBL/GenBank/DDBJ whole genome shotgun (WGS) entry which is preliminary data.</text>
</comment>
<organism evidence="1 2">
    <name type="scientific">Agathobacter rectalis</name>
    <dbReference type="NCBI Taxonomy" id="39491"/>
    <lineage>
        <taxon>Bacteria</taxon>
        <taxon>Bacillati</taxon>
        <taxon>Bacillota</taxon>
        <taxon>Clostridia</taxon>
        <taxon>Lachnospirales</taxon>
        <taxon>Lachnospiraceae</taxon>
        <taxon>Agathobacter</taxon>
    </lineage>
</organism>
<name>A0A3E4YMZ1_9FIRM</name>
<protein>
    <submittedName>
        <fullName evidence="1">Uncharacterized protein</fullName>
    </submittedName>
</protein>
<dbReference type="Proteomes" id="UP000260758">
    <property type="component" value="Unassembled WGS sequence"/>
</dbReference>
<evidence type="ECO:0000313" key="1">
    <source>
        <dbReference type="EMBL" id="RGM75614.1"/>
    </source>
</evidence>
<proteinExistence type="predicted"/>
<dbReference type="RefSeq" id="WP_117718370.1">
    <property type="nucleotide sequence ID" value="NZ_QSTP01000001.1"/>
</dbReference>
<gene>
    <name evidence="1" type="ORF">DXB99_03540</name>
</gene>
<accession>A0A3E4YMZ1</accession>
<evidence type="ECO:0000313" key="2">
    <source>
        <dbReference type="Proteomes" id="UP000260758"/>
    </source>
</evidence>